<sequence>MGKISGILKIKSIFNNFLEEKWVARQELIEAYIECCKKRKKIESVEVSKGLDGHDGAKLKQITLDFIEKGKEIMKKYQIDGIDFSREEMFKIEKSIF</sequence>
<reference evidence="1 2" key="1">
    <citation type="submission" date="2017-11" db="EMBL/GenBank/DDBJ databases">
        <title>Genome sequencing of Fusobacterium periodonticum KCOM 1263.</title>
        <authorList>
            <person name="Kook J.-K."/>
            <person name="Park S.-N."/>
            <person name="Lim Y.K."/>
        </authorList>
    </citation>
    <scope>NUCLEOTIDE SEQUENCE [LARGE SCALE GENOMIC DNA]</scope>
    <source>
        <strain evidence="1 2">KCOM 1263</strain>
    </source>
</reference>
<evidence type="ECO:0000313" key="2">
    <source>
        <dbReference type="Proteomes" id="UP000228552"/>
    </source>
</evidence>
<proteinExistence type="predicted"/>
<dbReference type="EMBL" id="CP024700">
    <property type="protein sequence ID" value="ATV61712.1"/>
    <property type="molecule type" value="Genomic_DNA"/>
</dbReference>
<organism evidence="1 2">
    <name type="scientific">Fusobacterium pseudoperiodonticum</name>
    <dbReference type="NCBI Taxonomy" id="2663009"/>
    <lineage>
        <taxon>Bacteria</taxon>
        <taxon>Fusobacteriati</taxon>
        <taxon>Fusobacteriota</taxon>
        <taxon>Fusobacteriia</taxon>
        <taxon>Fusobacteriales</taxon>
        <taxon>Fusobacteriaceae</taxon>
        <taxon>Fusobacterium</taxon>
    </lineage>
</organism>
<accession>A0AAD0AQT3</accession>
<gene>
    <name evidence="1" type="ORF">CTM74_07705</name>
</gene>
<dbReference type="AlphaFoldDB" id="A0AAD0AQT3"/>
<dbReference type="Proteomes" id="UP000228552">
    <property type="component" value="Chromosome"/>
</dbReference>
<keyword evidence="2" id="KW-1185">Reference proteome</keyword>
<evidence type="ECO:0000313" key="1">
    <source>
        <dbReference type="EMBL" id="ATV61712.1"/>
    </source>
</evidence>
<protein>
    <submittedName>
        <fullName evidence="1">Uncharacterized protein</fullName>
    </submittedName>
</protein>
<name>A0AAD0AQT3_9FUSO</name>